<sequence length="182" mass="20792">MALCKGFYGKGWRAGIDPGTRVFHNRDLYKRVINQRSSLADGYQTGLKSPPLDEAPPRYFIVWMLLVPEKFQAFFRGSSEQYRFLNKVTPPSIMGGQRNLSLNDSICPFMLLFPLLPFLFFLSPYPVPGALLGVAILEVPHLRSLRLLLQEPKPKNEAPSSASPSMQKNPFLFLFFFQKLFF</sequence>
<name>A0AAN9PYN5_CANGL</name>
<evidence type="ECO:0000256" key="1">
    <source>
        <dbReference type="SAM" id="Phobius"/>
    </source>
</evidence>
<dbReference type="Proteomes" id="UP001367508">
    <property type="component" value="Unassembled WGS sequence"/>
</dbReference>
<comment type="caution">
    <text evidence="2">The sequence shown here is derived from an EMBL/GenBank/DDBJ whole genome shotgun (WGS) entry which is preliminary data.</text>
</comment>
<dbReference type="AlphaFoldDB" id="A0AAN9PYN5"/>
<protein>
    <submittedName>
        <fullName evidence="2">Uncharacterized protein</fullName>
    </submittedName>
</protein>
<feature type="transmembrane region" description="Helical" evidence="1">
    <location>
        <begin position="109"/>
        <end position="137"/>
    </location>
</feature>
<accession>A0AAN9PYN5</accession>
<gene>
    <name evidence="2" type="ORF">VNO77_34621</name>
</gene>
<organism evidence="2 3">
    <name type="scientific">Canavalia gladiata</name>
    <name type="common">Sword bean</name>
    <name type="synonym">Dolichos gladiatus</name>
    <dbReference type="NCBI Taxonomy" id="3824"/>
    <lineage>
        <taxon>Eukaryota</taxon>
        <taxon>Viridiplantae</taxon>
        <taxon>Streptophyta</taxon>
        <taxon>Embryophyta</taxon>
        <taxon>Tracheophyta</taxon>
        <taxon>Spermatophyta</taxon>
        <taxon>Magnoliopsida</taxon>
        <taxon>eudicotyledons</taxon>
        <taxon>Gunneridae</taxon>
        <taxon>Pentapetalae</taxon>
        <taxon>rosids</taxon>
        <taxon>fabids</taxon>
        <taxon>Fabales</taxon>
        <taxon>Fabaceae</taxon>
        <taxon>Papilionoideae</taxon>
        <taxon>50 kb inversion clade</taxon>
        <taxon>NPAAA clade</taxon>
        <taxon>indigoferoid/millettioid clade</taxon>
        <taxon>Phaseoleae</taxon>
        <taxon>Canavalia</taxon>
    </lineage>
</organism>
<keyword evidence="1" id="KW-0812">Transmembrane</keyword>
<reference evidence="2 3" key="1">
    <citation type="submission" date="2024-01" db="EMBL/GenBank/DDBJ databases">
        <title>The genomes of 5 underutilized Papilionoideae crops provide insights into root nodulation and disease resistanc.</title>
        <authorList>
            <person name="Jiang F."/>
        </authorList>
    </citation>
    <scope>NUCLEOTIDE SEQUENCE [LARGE SCALE GENOMIC DNA]</scope>
    <source>
        <strain evidence="2">LVBAO_FW01</strain>
        <tissue evidence="2">Leaves</tissue>
    </source>
</reference>
<keyword evidence="3" id="KW-1185">Reference proteome</keyword>
<keyword evidence="1" id="KW-1133">Transmembrane helix</keyword>
<dbReference type="EMBL" id="JAYMYQ010000008">
    <property type="protein sequence ID" value="KAK7316011.1"/>
    <property type="molecule type" value="Genomic_DNA"/>
</dbReference>
<evidence type="ECO:0000313" key="3">
    <source>
        <dbReference type="Proteomes" id="UP001367508"/>
    </source>
</evidence>
<keyword evidence="1" id="KW-0472">Membrane</keyword>
<proteinExistence type="predicted"/>
<evidence type="ECO:0000313" key="2">
    <source>
        <dbReference type="EMBL" id="KAK7316011.1"/>
    </source>
</evidence>